<feature type="transmembrane region" description="Helical" evidence="5">
    <location>
        <begin position="6"/>
        <end position="25"/>
    </location>
</feature>
<evidence type="ECO:0000313" key="6">
    <source>
        <dbReference type="EMBL" id="PNG25248.1"/>
    </source>
</evidence>
<comment type="subcellular location">
    <subcellularLocation>
        <location evidence="1">Membrane</location>
    </subcellularLocation>
</comment>
<dbReference type="RefSeq" id="WP_102844516.1">
    <property type="nucleotide sequence ID" value="NZ_PDZR01000018.1"/>
</dbReference>
<dbReference type="InterPro" id="IPR023352">
    <property type="entry name" value="MAPEG-like_dom_sf"/>
</dbReference>
<evidence type="ECO:0000256" key="2">
    <source>
        <dbReference type="ARBA" id="ARBA00022692"/>
    </source>
</evidence>
<evidence type="ECO:0000256" key="1">
    <source>
        <dbReference type="ARBA" id="ARBA00004370"/>
    </source>
</evidence>
<evidence type="ECO:0000313" key="7">
    <source>
        <dbReference type="Proteomes" id="UP000236286"/>
    </source>
</evidence>
<reference evidence="6 7" key="1">
    <citation type="submission" date="2017-10" db="EMBL/GenBank/DDBJ databases">
        <title>Genome announcement of Methylocella silvestris TVC from permafrost.</title>
        <authorList>
            <person name="Wang J."/>
            <person name="Geng K."/>
            <person name="Ul-Haque F."/>
            <person name="Crombie A.T."/>
            <person name="Street L.E."/>
            <person name="Wookey P.A."/>
            <person name="Murrell J.C."/>
            <person name="Pratscher J."/>
        </authorList>
    </citation>
    <scope>NUCLEOTIDE SEQUENCE [LARGE SCALE GENOMIC DNA]</scope>
    <source>
        <strain evidence="6 7">TVC</strain>
    </source>
</reference>
<gene>
    <name evidence="6" type="ORF">CR492_14455</name>
</gene>
<dbReference type="GO" id="GO:0016020">
    <property type="term" value="C:membrane"/>
    <property type="evidence" value="ECO:0007669"/>
    <property type="project" value="UniProtKB-SubCell"/>
</dbReference>
<evidence type="ECO:0000256" key="4">
    <source>
        <dbReference type="ARBA" id="ARBA00023136"/>
    </source>
</evidence>
<dbReference type="Gene3D" id="1.20.120.550">
    <property type="entry name" value="Membrane associated eicosanoid/glutathione metabolism-like domain"/>
    <property type="match status" value="1"/>
</dbReference>
<keyword evidence="4 5" id="KW-0472">Membrane</keyword>
<evidence type="ECO:0000256" key="5">
    <source>
        <dbReference type="SAM" id="Phobius"/>
    </source>
</evidence>
<dbReference type="OrthoDB" id="7619858at2"/>
<dbReference type="SUPFAM" id="SSF161084">
    <property type="entry name" value="MAPEG domain-like"/>
    <property type="match status" value="1"/>
</dbReference>
<keyword evidence="3 5" id="KW-1133">Transmembrane helix</keyword>
<comment type="caution">
    <text evidence="6">The sequence shown here is derived from an EMBL/GenBank/DDBJ whole genome shotgun (WGS) entry which is preliminary data.</text>
</comment>
<organism evidence="6 7">
    <name type="scientific">Methylocella silvestris</name>
    <dbReference type="NCBI Taxonomy" id="199596"/>
    <lineage>
        <taxon>Bacteria</taxon>
        <taxon>Pseudomonadati</taxon>
        <taxon>Pseudomonadota</taxon>
        <taxon>Alphaproteobacteria</taxon>
        <taxon>Hyphomicrobiales</taxon>
        <taxon>Beijerinckiaceae</taxon>
        <taxon>Methylocella</taxon>
    </lineage>
</organism>
<proteinExistence type="predicted"/>
<evidence type="ECO:0000256" key="3">
    <source>
        <dbReference type="ARBA" id="ARBA00022989"/>
    </source>
</evidence>
<feature type="transmembrane region" description="Helical" evidence="5">
    <location>
        <begin position="111"/>
        <end position="131"/>
    </location>
</feature>
<sequence>MIAPVTSFYAGLLALLFIYLSYRVIARRYAARVSIGAGGDPALERAARVQANCAEYAPMALLLMLLAETSHLPFWAMHLAGLTLLIGRSLHAYGVSQQKENFRFRSAGMTMTFLVLAALALFLIVRALVYAL</sequence>
<accession>A0A2J7TEP9</accession>
<dbReference type="Proteomes" id="UP000236286">
    <property type="component" value="Unassembled WGS sequence"/>
</dbReference>
<keyword evidence="2 5" id="KW-0812">Transmembrane</keyword>
<name>A0A2J7TEP9_METSI</name>
<dbReference type="PANTHER" id="PTHR35814">
    <property type="match status" value="1"/>
</dbReference>
<dbReference type="EMBL" id="PDZR01000018">
    <property type="protein sequence ID" value="PNG25248.1"/>
    <property type="molecule type" value="Genomic_DNA"/>
</dbReference>
<dbReference type="InterPro" id="IPR001129">
    <property type="entry name" value="Membr-assoc_MAPEG"/>
</dbReference>
<dbReference type="Pfam" id="PF01124">
    <property type="entry name" value="MAPEG"/>
    <property type="match status" value="1"/>
</dbReference>
<dbReference type="AlphaFoldDB" id="A0A2J7TEP9"/>
<dbReference type="PANTHER" id="PTHR35814:SF1">
    <property type="entry name" value="GLUTATHIONE S-TRANSFERASE-RELATED"/>
    <property type="match status" value="1"/>
</dbReference>
<protein>
    <submittedName>
        <fullName evidence="6">Glutathione metabolism protein</fullName>
    </submittedName>
</protein>